<evidence type="ECO:0000256" key="1">
    <source>
        <dbReference type="SAM" id="SignalP"/>
    </source>
</evidence>
<dbReference type="KEGG" id="ome:OLMES_2868"/>
<reference evidence="2 3" key="1">
    <citation type="submission" date="2017-05" db="EMBL/GenBank/DDBJ databases">
        <title>Genomic insights into alkan degradation activity of Oleiphilus messinensis.</title>
        <authorList>
            <person name="Kozyavkin S.A."/>
            <person name="Slesarev A.I."/>
            <person name="Golyshin P.N."/>
            <person name="Korzhenkov A."/>
            <person name="Golyshina O.N."/>
            <person name="Toshchakov S.V."/>
        </authorList>
    </citation>
    <scope>NUCLEOTIDE SEQUENCE [LARGE SCALE GENOMIC DNA]</scope>
    <source>
        <strain evidence="2 3">ME102</strain>
    </source>
</reference>
<proteinExistence type="predicted"/>
<dbReference type="Proteomes" id="UP000196027">
    <property type="component" value="Chromosome"/>
</dbReference>
<feature type="chain" id="PRO_5012146461" evidence="1">
    <location>
        <begin position="21"/>
        <end position="251"/>
    </location>
</feature>
<dbReference type="Gene3D" id="3.40.190.10">
    <property type="entry name" value="Periplasmic binding protein-like II"/>
    <property type="match status" value="2"/>
</dbReference>
<evidence type="ECO:0000313" key="2">
    <source>
        <dbReference type="EMBL" id="ARU56916.1"/>
    </source>
</evidence>
<sequence>MPFIHALCLTLSFVSFFSYAEERAMISVVTPEYKGYTNADGSGLIFDILGAVYDSQKYKIKIAFVPWKRAQLLVSKKKAHMMLGNIQHNIIDGMIRPKHPLFVEQTGAIYKKERYQWNGLESLSNKHLVWVRGYSYNKRPELQKLEYKYDALNSFPIAWNRLKNDRHADVLVSSLTELRIYESLDYIDLSDFEVNVLWSENAYIAFSDEPFSKKLAEIYDRKIIDLLESGRLKAMFLEAGHPFQEGIWVNQ</sequence>
<accession>A0A1Y0IAY3</accession>
<dbReference type="RefSeq" id="WP_157678309.1">
    <property type="nucleotide sequence ID" value="NZ_CP021425.1"/>
</dbReference>
<dbReference type="AlphaFoldDB" id="A0A1Y0IAY3"/>
<dbReference type="EMBL" id="CP021425">
    <property type="protein sequence ID" value="ARU56916.1"/>
    <property type="molecule type" value="Genomic_DNA"/>
</dbReference>
<name>A0A1Y0IAY3_9GAMM</name>
<keyword evidence="1" id="KW-0732">Signal</keyword>
<gene>
    <name evidence="2" type="ORF">OLMES_2868</name>
</gene>
<evidence type="ECO:0000313" key="3">
    <source>
        <dbReference type="Proteomes" id="UP000196027"/>
    </source>
</evidence>
<keyword evidence="3" id="KW-1185">Reference proteome</keyword>
<dbReference type="OrthoDB" id="5765098at2"/>
<protein>
    <submittedName>
        <fullName evidence="2">Periplasmic component of signal transduction system</fullName>
    </submittedName>
</protein>
<feature type="signal peptide" evidence="1">
    <location>
        <begin position="1"/>
        <end position="20"/>
    </location>
</feature>
<organism evidence="2 3">
    <name type="scientific">Oleiphilus messinensis</name>
    <dbReference type="NCBI Taxonomy" id="141451"/>
    <lineage>
        <taxon>Bacteria</taxon>
        <taxon>Pseudomonadati</taxon>
        <taxon>Pseudomonadota</taxon>
        <taxon>Gammaproteobacteria</taxon>
        <taxon>Oceanospirillales</taxon>
        <taxon>Oleiphilaceae</taxon>
        <taxon>Oleiphilus</taxon>
    </lineage>
</organism>
<dbReference type="SUPFAM" id="SSF53850">
    <property type="entry name" value="Periplasmic binding protein-like II"/>
    <property type="match status" value="1"/>
</dbReference>